<dbReference type="EMBL" id="JAUSTY010000008">
    <property type="protein sequence ID" value="MDQ0166433.1"/>
    <property type="molecule type" value="Genomic_DNA"/>
</dbReference>
<sequence>MVKSVVVFTSIILVCILVIPAIVVQFIPQGVGQVQEVPTVQQVEQTQATKGPIITVAVYREAKGIIEQVNLEEYIQGVVAAEMPTDFELEALKAQALAARTYIVRRLVEKDFSDVPEGALVTDTIQHQVYLNEEELQERWGFNYERNRNKIQQAVMETVGQVLTYEGKPITATFFSTSNGYTENSEDYWNAELPYLRSVESPWDEESPRFEEVIRMGIQEFQQKLGVTLTQTTSTNQDQPVAAILSRTAGNRVKEVKVGDQTFSGKDLREKLEISSSHFDINLDGQELVIRTKGWGHGVGMSQWGANGMAKEGYGAEEIVKYYYQGIDVQDYRDWIVQK</sequence>
<dbReference type="PANTHER" id="PTHR30032:SF4">
    <property type="entry name" value="AMIDASE ENHANCER"/>
    <property type="match status" value="1"/>
</dbReference>
<keyword evidence="1" id="KW-1133">Transmembrane helix</keyword>
<dbReference type="InterPro" id="IPR051922">
    <property type="entry name" value="Bact_Sporulation_Assoc"/>
</dbReference>
<comment type="caution">
    <text evidence="3">The sequence shown here is derived from an EMBL/GenBank/DDBJ whole genome shotgun (WGS) entry which is preliminary data.</text>
</comment>
<dbReference type="NCBIfam" id="TIGR02870">
    <property type="entry name" value="spore_II_D"/>
    <property type="match status" value="1"/>
</dbReference>
<evidence type="ECO:0000256" key="1">
    <source>
        <dbReference type="SAM" id="Phobius"/>
    </source>
</evidence>
<feature type="transmembrane region" description="Helical" evidence="1">
    <location>
        <begin position="5"/>
        <end position="27"/>
    </location>
</feature>
<reference evidence="3 4" key="1">
    <citation type="submission" date="2023-07" db="EMBL/GenBank/DDBJ databases">
        <title>Genomic Encyclopedia of Type Strains, Phase IV (KMG-IV): sequencing the most valuable type-strain genomes for metagenomic binning, comparative biology and taxonomic classification.</title>
        <authorList>
            <person name="Goeker M."/>
        </authorList>
    </citation>
    <scope>NUCLEOTIDE SEQUENCE [LARGE SCALE GENOMIC DNA]</scope>
    <source>
        <strain evidence="3 4">DSM 12751</strain>
    </source>
</reference>
<dbReference type="Proteomes" id="UP001235840">
    <property type="component" value="Unassembled WGS sequence"/>
</dbReference>
<evidence type="ECO:0000313" key="3">
    <source>
        <dbReference type="EMBL" id="MDQ0166433.1"/>
    </source>
</evidence>
<dbReference type="InterPro" id="IPR013486">
    <property type="entry name" value="SpoIID/LytB"/>
</dbReference>
<dbReference type="RefSeq" id="WP_307394627.1">
    <property type="nucleotide sequence ID" value="NZ_BAAADK010000020.1"/>
</dbReference>
<keyword evidence="4" id="KW-1185">Reference proteome</keyword>
<dbReference type="Pfam" id="PF08486">
    <property type="entry name" value="SpoIID"/>
    <property type="match status" value="1"/>
</dbReference>
<accession>A0ABT9VZK3</accession>
<keyword evidence="1" id="KW-0812">Transmembrane</keyword>
<protein>
    <submittedName>
        <fullName evidence="3">Stage II sporulation protein D</fullName>
    </submittedName>
</protein>
<feature type="domain" description="Sporulation stage II protein D amidase enhancer LytB N-terminal" evidence="2">
    <location>
        <begin position="61"/>
        <end position="165"/>
    </location>
</feature>
<gene>
    <name evidence="3" type="ORF">J2S11_002337</name>
</gene>
<evidence type="ECO:0000259" key="2">
    <source>
        <dbReference type="Pfam" id="PF08486"/>
    </source>
</evidence>
<dbReference type="InterPro" id="IPR013693">
    <property type="entry name" value="SpoIID/LytB_N"/>
</dbReference>
<proteinExistence type="predicted"/>
<keyword evidence="1" id="KW-0472">Membrane</keyword>
<name>A0ABT9VZK3_9BACI</name>
<dbReference type="InterPro" id="IPR014225">
    <property type="entry name" value="Spore_II_D_firmicutes"/>
</dbReference>
<organism evidence="3 4">
    <name type="scientific">Caldalkalibacillus horti</name>
    <dbReference type="NCBI Taxonomy" id="77523"/>
    <lineage>
        <taxon>Bacteria</taxon>
        <taxon>Bacillati</taxon>
        <taxon>Bacillota</taxon>
        <taxon>Bacilli</taxon>
        <taxon>Bacillales</taxon>
        <taxon>Bacillaceae</taxon>
        <taxon>Caldalkalibacillus</taxon>
    </lineage>
</organism>
<dbReference type="NCBIfam" id="TIGR02669">
    <property type="entry name" value="SpoIID_LytB"/>
    <property type="match status" value="1"/>
</dbReference>
<evidence type="ECO:0000313" key="4">
    <source>
        <dbReference type="Proteomes" id="UP001235840"/>
    </source>
</evidence>
<dbReference type="PANTHER" id="PTHR30032">
    <property type="entry name" value="N-ACETYLMURAMOYL-L-ALANINE AMIDASE-RELATED"/>
    <property type="match status" value="1"/>
</dbReference>